<keyword evidence="2" id="KW-1185">Reference proteome</keyword>
<dbReference type="InterPro" id="IPR029063">
    <property type="entry name" value="SAM-dependent_MTases_sf"/>
</dbReference>
<dbReference type="PROSITE" id="PS00092">
    <property type="entry name" value="N6_MTASE"/>
    <property type="match status" value="1"/>
</dbReference>
<protein>
    <recommendedName>
        <fullName evidence="3">DNA methylase N-4/N-6 domain-containing protein</fullName>
    </recommendedName>
</protein>
<name>E6MH60_9FIRM</name>
<evidence type="ECO:0000313" key="1">
    <source>
        <dbReference type="EMBL" id="EFV01950.1"/>
    </source>
</evidence>
<dbReference type="SUPFAM" id="SSF53335">
    <property type="entry name" value="S-adenosyl-L-methionine-dependent methyltransferases"/>
    <property type="match status" value="1"/>
</dbReference>
<dbReference type="EMBL" id="AEQN01000016">
    <property type="protein sequence ID" value="EFV01950.1"/>
    <property type="molecule type" value="Genomic_DNA"/>
</dbReference>
<sequence>MSLPWNFIIEGDNLQALYLLEKTHRGKVDYIYIDPPYNNRNRI</sequence>
<proteinExistence type="predicted"/>
<dbReference type="AlphaFoldDB" id="E6MH60"/>
<dbReference type="STRING" id="887929.HMP0721_1345"/>
<dbReference type="GO" id="GO:0032259">
    <property type="term" value="P:methylation"/>
    <property type="evidence" value="ECO:0007669"/>
    <property type="project" value="InterPro"/>
</dbReference>
<accession>E6MH60</accession>
<reference evidence="1 2" key="1">
    <citation type="submission" date="2010-12" db="EMBL/GenBank/DDBJ databases">
        <authorList>
            <person name="Muzny D."/>
            <person name="Qin X."/>
            <person name="Deng J."/>
            <person name="Jiang H."/>
            <person name="Liu Y."/>
            <person name="Qu J."/>
            <person name="Song X.-Z."/>
            <person name="Zhang L."/>
            <person name="Thornton R."/>
            <person name="Coyle M."/>
            <person name="Francisco L."/>
            <person name="Jackson L."/>
            <person name="Javaid M."/>
            <person name="Korchina V."/>
            <person name="Kovar C."/>
            <person name="Mata R."/>
            <person name="Mathew T."/>
            <person name="Ngo R."/>
            <person name="Nguyen L."/>
            <person name="Nguyen N."/>
            <person name="Okwuonu G."/>
            <person name="Ongeri F."/>
            <person name="Pham C."/>
            <person name="Simmons D."/>
            <person name="Wilczek-Boney K."/>
            <person name="Hale W."/>
            <person name="Jakkamsetti A."/>
            <person name="Pham P."/>
            <person name="Ruth R."/>
            <person name="San Lucas F."/>
            <person name="Warren J."/>
            <person name="Zhang J."/>
            <person name="Zhao Z."/>
            <person name="Zhou C."/>
            <person name="Zhu D."/>
            <person name="Lee S."/>
            <person name="Bess C."/>
            <person name="Blankenburg K."/>
            <person name="Forbes L."/>
            <person name="Fu Q."/>
            <person name="Gubbala S."/>
            <person name="Hirani K."/>
            <person name="Jayaseelan J.C."/>
            <person name="Lara F."/>
            <person name="Munidasa M."/>
            <person name="Palculict T."/>
            <person name="Patil S."/>
            <person name="Pu L.-L."/>
            <person name="Saada N."/>
            <person name="Tang L."/>
            <person name="Weissenberger G."/>
            <person name="Zhu Y."/>
            <person name="Hemphill L."/>
            <person name="Shang Y."/>
            <person name="Youmans B."/>
            <person name="Ayvaz T."/>
            <person name="Ross M."/>
            <person name="Santibanez J."/>
            <person name="Aqrawi P."/>
            <person name="Gross S."/>
            <person name="Joshi V."/>
            <person name="Fowler G."/>
            <person name="Nazareth L."/>
            <person name="Reid J."/>
            <person name="Worley K."/>
            <person name="Petrosino J."/>
            <person name="Highlander S."/>
            <person name="Gibbs R."/>
        </authorList>
    </citation>
    <scope>NUCLEOTIDE SEQUENCE [LARGE SCALE GENOMIC DNA]</scope>
    <source>
        <strain evidence="1 2">ATCC 23263</strain>
    </source>
</reference>
<dbReference type="Proteomes" id="UP000004754">
    <property type="component" value="Unassembled WGS sequence"/>
</dbReference>
<evidence type="ECO:0008006" key="3">
    <source>
        <dbReference type="Google" id="ProtNLM"/>
    </source>
</evidence>
<evidence type="ECO:0000313" key="2">
    <source>
        <dbReference type="Proteomes" id="UP000004754"/>
    </source>
</evidence>
<dbReference type="HOGENOM" id="CLU_3238303_0_0_9"/>
<comment type="caution">
    <text evidence="1">The sequence shown here is derived from an EMBL/GenBank/DDBJ whole genome shotgun (WGS) entry which is preliminary data.</text>
</comment>
<gene>
    <name evidence="1" type="ORF">HMP0721_1345</name>
</gene>
<dbReference type="GO" id="GO:0008168">
    <property type="term" value="F:methyltransferase activity"/>
    <property type="evidence" value="ECO:0007669"/>
    <property type="project" value="InterPro"/>
</dbReference>
<dbReference type="eggNOG" id="COG2189">
    <property type="taxonomic scope" value="Bacteria"/>
</dbReference>
<dbReference type="Gene3D" id="3.40.50.150">
    <property type="entry name" value="Vaccinia Virus protein VP39"/>
    <property type="match status" value="1"/>
</dbReference>
<dbReference type="GO" id="GO:0003676">
    <property type="term" value="F:nucleic acid binding"/>
    <property type="evidence" value="ECO:0007669"/>
    <property type="project" value="InterPro"/>
</dbReference>
<dbReference type="InterPro" id="IPR002052">
    <property type="entry name" value="DNA_methylase_N6_adenine_CS"/>
</dbReference>
<organism evidence="1 2">
    <name type="scientific">Pseudoramibacter alactolyticus ATCC 23263</name>
    <dbReference type="NCBI Taxonomy" id="887929"/>
    <lineage>
        <taxon>Bacteria</taxon>
        <taxon>Bacillati</taxon>
        <taxon>Bacillota</taxon>
        <taxon>Clostridia</taxon>
        <taxon>Eubacteriales</taxon>
        <taxon>Eubacteriaceae</taxon>
        <taxon>Pseudoramibacter</taxon>
    </lineage>
</organism>